<dbReference type="PROSITE" id="PS51194">
    <property type="entry name" value="HELICASE_CTER"/>
    <property type="match status" value="1"/>
</dbReference>
<evidence type="ECO:0000256" key="4">
    <source>
        <dbReference type="ARBA" id="ARBA00034617"/>
    </source>
</evidence>
<dbReference type="OrthoDB" id="2686241at2759"/>
<dbReference type="GO" id="GO:0005737">
    <property type="term" value="C:cytoplasm"/>
    <property type="evidence" value="ECO:0007669"/>
    <property type="project" value="TreeGrafter"/>
</dbReference>
<comment type="caution">
    <text evidence="8">The sequence shown here is derived from an EMBL/GenBank/DDBJ whole genome shotgun (WGS) entry which is preliminary data.</text>
</comment>
<evidence type="ECO:0000256" key="1">
    <source>
        <dbReference type="ARBA" id="ARBA00005446"/>
    </source>
</evidence>
<reference evidence="8" key="1">
    <citation type="submission" date="2021-03" db="EMBL/GenBank/DDBJ databases">
        <title>Evolutionary innovations through gain and loss of genes in the ectomycorrhizal Boletales.</title>
        <authorList>
            <person name="Wu G."/>
            <person name="Miyauchi S."/>
            <person name="Morin E."/>
            <person name="Yang Z.-L."/>
            <person name="Xu J."/>
            <person name="Martin F.M."/>
        </authorList>
    </citation>
    <scope>NUCLEOTIDE SEQUENCE</scope>
    <source>
        <strain evidence="8">BR01</strain>
    </source>
</reference>
<feature type="domain" description="Helicase C-terminal" evidence="6">
    <location>
        <begin position="16"/>
        <end position="160"/>
    </location>
</feature>
<dbReference type="AlphaFoldDB" id="A0A8I2YHD7"/>
<dbReference type="Proteomes" id="UP000683000">
    <property type="component" value="Unassembled WGS sequence"/>
</dbReference>
<dbReference type="PANTHER" id="PTHR13710">
    <property type="entry name" value="DNA HELICASE RECQ FAMILY MEMBER"/>
    <property type="match status" value="1"/>
</dbReference>
<proteinExistence type="inferred from homology"/>
<evidence type="ECO:0000313" key="9">
    <source>
        <dbReference type="Proteomes" id="UP000683000"/>
    </source>
</evidence>
<protein>
    <recommendedName>
        <fullName evidence="5">DNA 3'-5' helicase</fullName>
        <ecNumber evidence="5">5.6.2.4</ecNumber>
    </recommendedName>
</protein>
<comment type="similarity">
    <text evidence="1">Belongs to the helicase family. RecQ subfamily.</text>
</comment>
<accession>A0A8I2YHD7</accession>
<evidence type="ECO:0000313" key="7">
    <source>
        <dbReference type="EMBL" id="KAG6371443.1"/>
    </source>
</evidence>
<organism evidence="8 9">
    <name type="scientific">Boletus reticuloceps</name>
    <dbReference type="NCBI Taxonomy" id="495285"/>
    <lineage>
        <taxon>Eukaryota</taxon>
        <taxon>Fungi</taxon>
        <taxon>Dikarya</taxon>
        <taxon>Basidiomycota</taxon>
        <taxon>Agaricomycotina</taxon>
        <taxon>Agaricomycetes</taxon>
        <taxon>Agaricomycetidae</taxon>
        <taxon>Boletales</taxon>
        <taxon>Boletineae</taxon>
        <taxon>Boletaceae</taxon>
        <taxon>Boletoideae</taxon>
        <taxon>Boletus</taxon>
    </lineage>
</organism>
<evidence type="ECO:0000256" key="3">
    <source>
        <dbReference type="ARBA" id="ARBA00023235"/>
    </source>
</evidence>
<name>A0A8I2YHD7_9AGAM</name>
<comment type="catalytic activity">
    <reaction evidence="4">
        <text>Couples ATP hydrolysis with the unwinding of duplex DNA by translocating in the 3'-5' direction.</text>
        <dbReference type="EC" id="5.6.2.4"/>
    </reaction>
</comment>
<dbReference type="Gene3D" id="3.40.50.300">
    <property type="entry name" value="P-loop containing nucleotide triphosphate hydrolases"/>
    <property type="match status" value="1"/>
</dbReference>
<dbReference type="InterPro" id="IPR027417">
    <property type="entry name" value="P-loop_NTPase"/>
</dbReference>
<evidence type="ECO:0000313" key="8">
    <source>
        <dbReference type="EMBL" id="KAG6371787.1"/>
    </source>
</evidence>
<dbReference type="GO" id="GO:0000724">
    <property type="term" value="P:double-strand break repair via homologous recombination"/>
    <property type="evidence" value="ECO:0007669"/>
    <property type="project" value="TreeGrafter"/>
</dbReference>
<evidence type="ECO:0000256" key="2">
    <source>
        <dbReference type="ARBA" id="ARBA00023125"/>
    </source>
</evidence>
<keyword evidence="8" id="KW-0378">Hydrolase</keyword>
<gene>
    <name evidence="8" type="ORF">JVT61DRAFT_9142</name>
    <name evidence="7" type="ORF">JVT61DRAFT_9464</name>
</gene>
<dbReference type="InterPro" id="IPR001650">
    <property type="entry name" value="Helicase_C-like"/>
</dbReference>
<sequence length="193" mass="21411">MVSRTSQQTLQSFAVRLLKYHSFHSLPDRGIVFCETVDDATTLANLIDAPTYMGPMNNDARRAALQQWFSGRSRWLCATSAFAQGIDYGHITYVLHYRIPKHLTLFAQQSGRLARRDGVVGISHLLFSDPPTRRVNADLDLGGFNAIVDFATKTQCRRLSITAFLDSTPSNCYMLGPCELCSPSPRTSPPASP</sequence>
<dbReference type="PANTHER" id="PTHR13710:SF105">
    <property type="entry name" value="ATP-DEPENDENT DNA HELICASE Q1"/>
    <property type="match status" value="1"/>
</dbReference>
<dbReference type="SUPFAM" id="SSF52540">
    <property type="entry name" value="P-loop containing nucleoside triphosphate hydrolases"/>
    <property type="match status" value="1"/>
</dbReference>
<dbReference type="GO" id="GO:0009378">
    <property type="term" value="F:four-way junction helicase activity"/>
    <property type="evidence" value="ECO:0007669"/>
    <property type="project" value="TreeGrafter"/>
</dbReference>
<dbReference type="GO" id="GO:0016787">
    <property type="term" value="F:hydrolase activity"/>
    <property type="evidence" value="ECO:0007669"/>
    <property type="project" value="UniProtKB-KW"/>
</dbReference>
<dbReference type="SMART" id="SM00490">
    <property type="entry name" value="HELICc"/>
    <property type="match status" value="1"/>
</dbReference>
<dbReference type="GO" id="GO:0003677">
    <property type="term" value="F:DNA binding"/>
    <property type="evidence" value="ECO:0007669"/>
    <property type="project" value="UniProtKB-KW"/>
</dbReference>
<keyword evidence="9" id="KW-1185">Reference proteome</keyword>
<keyword evidence="3" id="KW-0413">Isomerase</keyword>
<dbReference type="EMBL" id="JAGFBS010000034">
    <property type="protein sequence ID" value="KAG6371443.1"/>
    <property type="molecule type" value="Genomic_DNA"/>
</dbReference>
<dbReference type="GO" id="GO:0005694">
    <property type="term" value="C:chromosome"/>
    <property type="evidence" value="ECO:0007669"/>
    <property type="project" value="TreeGrafter"/>
</dbReference>
<dbReference type="Pfam" id="PF00271">
    <property type="entry name" value="Helicase_C"/>
    <property type="match status" value="1"/>
</dbReference>
<dbReference type="EC" id="5.6.2.4" evidence="5"/>
<evidence type="ECO:0000256" key="5">
    <source>
        <dbReference type="ARBA" id="ARBA00034808"/>
    </source>
</evidence>
<keyword evidence="2" id="KW-0238">DNA-binding</keyword>
<dbReference type="EMBL" id="JAGFBS010000032">
    <property type="protein sequence ID" value="KAG6371787.1"/>
    <property type="molecule type" value="Genomic_DNA"/>
</dbReference>
<dbReference type="GO" id="GO:0043138">
    <property type="term" value="F:3'-5' DNA helicase activity"/>
    <property type="evidence" value="ECO:0007669"/>
    <property type="project" value="UniProtKB-EC"/>
</dbReference>
<evidence type="ECO:0000259" key="6">
    <source>
        <dbReference type="PROSITE" id="PS51194"/>
    </source>
</evidence>